<protein>
    <submittedName>
        <fullName evidence="2">Uncharacterized protein</fullName>
    </submittedName>
</protein>
<dbReference type="EMBL" id="CATQJA010002690">
    <property type="protein sequence ID" value="CAJ0584271.1"/>
    <property type="molecule type" value="Genomic_DNA"/>
</dbReference>
<dbReference type="Proteomes" id="UP001177023">
    <property type="component" value="Unassembled WGS sequence"/>
</dbReference>
<name>A0AA36GGH2_9BILA</name>
<gene>
    <name evidence="2" type="ORF">MSPICULIGERA_LOCUS22330</name>
</gene>
<feature type="compositionally biased region" description="Acidic residues" evidence="1">
    <location>
        <begin position="92"/>
        <end position="106"/>
    </location>
</feature>
<accession>A0AA36GGH2</accession>
<evidence type="ECO:0000313" key="3">
    <source>
        <dbReference type="Proteomes" id="UP001177023"/>
    </source>
</evidence>
<comment type="caution">
    <text evidence="2">The sequence shown here is derived from an EMBL/GenBank/DDBJ whole genome shotgun (WGS) entry which is preliminary data.</text>
</comment>
<feature type="region of interest" description="Disordered" evidence="1">
    <location>
        <begin position="43"/>
        <end position="121"/>
    </location>
</feature>
<organism evidence="2 3">
    <name type="scientific">Mesorhabditis spiculigera</name>
    <dbReference type="NCBI Taxonomy" id="96644"/>
    <lineage>
        <taxon>Eukaryota</taxon>
        <taxon>Metazoa</taxon>
        <taxon>Ecdysozoa</taxon>
        <taxon>Nematoda</taxon>
        <taxon>Chromadorea</taxon>
        <taxon>Rhabditida</taxon>
        <taxon>Rhabditina</taxon>
        <taxon>Rhabditomorpha</taxon>
        <taxon>Rhabditoidea</taxon>
        <taxon>Rhabditidae</taxon>
        <taxon>Mesorhabditinae</taxon>
        <taxon>Mesorhabditis</taxon>
    </lineage>
</organism>
<evidence type="ECO:0000256" key="1">
    <source>
        <dbReference type="SAM" id="MobiDB-lite"/>
    </source>
</evidence>
<keyword evidence="3" id="KW-1185">Reference proteome</keyword>
<feature type="non-terminal residue" evidence="2">
    <location>
        <position position="217"/>
    </location>
</feature>
<proteinExistence type="predicted"/>
<sequence>MGLNLLKFSLAKPVASLGNVTDLLGLDAKSNTESDLLEDWLLAEIEPQPMPSSEEPDEADGSEKKKDNDSPTPCTSKNDAQDDEPSTSSALDIEEDGVDVDSDVFEYMDSPPPYSPSEAWRDETAAVRPRCVFFLRRALTPRFEEGDPHGDRLHPIHREIEYDAEKLEQGLFKDAGNHEDYMTSVLEKISTSTGGQETAGQAWNELLRVEGVGPANQ</sequence>
<evidence type="ECO:0000313" key="2">
    <source>
        <dbReference type="EMBL" id="CAJ0584271.1"/>
    </source>
</evidence>
<dbReference type="AlphaFoldDB" id="A0AA36GGH2"/>
<reference evidence="2" key="1">
    <citation type="submission" date="2023-06" db="EMBL/GenBank/DDBJ databases">
        <authorList>
            <person name="Delattre M."/>
        </authorList>
    </citation>
    <scope>NUCLEOTIDE SEQUENCE</scope>
    <source>
        <strain evidence="2">AF72</strain>
    </source>
</reference>